<dbReference type="Pfam" id="PF00672">
    <property type="entry name" value="HAMP"/>
    <property type="match status" value="1"/>
</dbReference>
<dbReference type="InterPro" id="IPR003660">
    <property type="entry name" value="HAMP_dom"/>
</dbReference>
<dbReference type="SMART" id="SM00304">
    <property type="entry name" value="HAMP"/>
    <property type="match status" value="1"/>
</dbReference>
<evidence type="ECO:0000313" key="18">
    <source>
        <dbReference type="EMBL" id="SFG38413.1"/>
    </source>
</evidence>
<dbReference type="RefSeq" id="WP_092470248.1">
    <property type="nucleotide sequence ID" value="NZ_FOOX01000004.1"/>
</dbReference>
<organism evidence="18 19">
    <name type="scientific">Desulfotruncus arcticus DSM 17038</name>
    <dbReference type="NCBI Taxonomy" id="1121424"/>
    <lineage>
        <taxon>Bacteria</taxon>
        <taxon>Bacillati</taxon>
        <taxon>Bacillota</taxon>
        <taxon>Clostridia</taxon>
        <taxon>Eubacteriales</taxon>
        <taxon>Desulfallaceae</taxon>
        <taxon>Desulfotruncus</taxon>
    </lineage>
</organism>
<accession>A0A1I2REE0</accession>
<reference evidence="19" key="1">
    <citation type="submission" date="2016-10" db="EMBL/GenBank/DDBJ databases">
        <authorList>
            <person name="Varghese N."/>
            <person name="Submissions S."/>
        </authorList>
    </citation>
    <scope>NUCLEOTIDE SEQUENCE [LARGE SCALE GENOMIC DNA]</scope>
    <source>
        <strain evidence="19">DSM 17038</strain>
    </source>
</reference>
<dbReference type="STRING" id="341036.SAMN05660649_01508"/>
<dbReference type="Gene3D" id="3.30.565.10">
    <property type="entry name" value="Histidine kinase-like ATPase, C-terminal domain"/>
    <property type="match status" value="1"/>
</dbReference>
<evidence type="ECO:0000256" key="11">
    <source>
        <dbReference type="ARBA" id="ARBA00023012"/>
    </source>
</evidence>
<keyword evidence="10 15" id="KW-1133">Transmembrane helix</keyword>
<dbReference type="CDD" id="cd16917">
    <property type="entry name" value="HATPase_UhpB-NarQ-NarX-like"/>
    <property type="match status" value="1"/>
</dbReference>
<name>A0A1I2REE0_9FIRM</name>
<evidence type="ECO:0000256" key="6">
    <source>
        <dbReference type="ARBA" id="ARBA00022692"/>
    </source>
</evidence>
<keyword evidence="7 13" id="KW-0547">Nucleotide-binding</keyword>
<dbReference type="InterPro" id="IPR036890">
    <property type="entry name" value="HATPase_C_sf"/>
</dbReference>
<keyword evidence="6 15" id="KW-0812">Transmembrane</keyword>
<evidence type="ECO:0000256" key="8">
    <source>
        <dbReference type="ARBA" id="ARBA00022777"/>
    </source>
</evidence>
<dbReference type="SMART" id="SM00387">
    <property type="entry name" value="HATPase_c"/>
    <property type="match status" value="1"/>
</dbReference>
<dbReference type="PANTHER" id="PTHR24421:SF37">
    <property type="entry name" value="SENSOR HISTIDINE KINASE NARS"/>
    <property type="match status" value="1"/>
</dbReference>
<dbReference type="InterPro" id="IPR005467">
    <property type="entry name" value="His_kinase_dom"/>
</dbReference>
<dbReference type="CDD" id="cd06225">
    <property type="entry name" value="HAMP"/>
    <property type="match status" value="1"/>
</dbReference>
<dbReference type="Proteomes" id="UP000199337">
    <property type="component" value="Unassembled WGS sequence"/>
</dbReference>
<dbReference type="InterPro" id="IPR050482">
    <property type="entry name" value="Sensor_HK_TwoCompSys"/>
</dbReference>
<dbReference type="GO" id="GO:0046983">
    <property type="term" value="F:protein dimerization activity"/>
    <property type="evidence" value="ECO:0007669"/>
    <property type="project" value="InterPro"/>
</dbReference>
<dbReference type="SUPFAM" id="SSF55874">
    <property type="entry name" value="ATPase domain of HSP90 chaperone/DNA topoisomerase II/histidine kinase"/>
    <property type="match status" value="1"/>
</dbReference>
<dbReference type="EMBL" id="FOOX01000004">
    <property type="protein sequence ID" value="SFG38413.1"/>
    <property type="molecule type" value="Genomic_DNA"/>
</dbReference>
<evidence type="ECO:0000256" key="7">
    <source>
        <dbReference type="ARBA" id="ARBA00022741"/>
    </source>
</evidence>
<dbReference type="InterPro" id="IPR017202">
    <property type="entry name" value="LiaS/VraS"/>
</dbReference>
<dbReference type="PROSITE" id="PS50885">
    <property type="entry name" value="HAMP"/>
    <property type="match status" value="1"/>
</dbReference>
<dbReference type="GO" id="GO:0005524">
    <property type="term" value="F:ATP binding"/>
    <property type="evidence" value="ECO:0007669"/>
    <property type="project" value="UniProtKB-UniRule"/>
</dbReference>
<keyword evidence="9 13" id="KW-0067">ATP-binding</keyword>
<dbReference type="Gene3D" id="6.10.340.10">
    <property type="match status" value="1"/>
</dbReference>
<dbReference type="PIRSF" id="PIRSF037431">
    <property type="entry name" value="STHK_LiaS"/>
    <property type="match status" value="1"/>
</dbReference>
<evidence type="ECO:0000259" key="17">
    <source>
        <dbReference type="PROSITE" id="PS50885"/>
    </source>
</evidence>
<keyword evidence="8 13" id="KW-0418">Kinase</keyword>
<comment type="subcellular location">
    <subcellularLocation>
        <location evidence="2 13">Cell membrane</location>
        <topology evidence="2 13">Multi-pass membrane protein</topology>
    </subcellularLocation>
</comment>
<feature type="coiled-coil region" evidence="14">
    <location>
        <begin position="114"/>
        <end position="148"/>
    </location>
</feature>
<dbReference type="InterPro" id="IPR003594">
    <property type="entry name" value="HATPase_dom"/>
</dbReference>
<keyword evidence="19" id="KW-1185">Reference proteome</keyword>
<dbReference type="Pfam" id="PF07730">
    <property type="entry name" value="HisKA_3"/>
    <property type="match status" value="1"/>
</dbReference>
<dbReference type="PANTHER" id="PTHR24421">
    <property type="entry name" value="NITRATE/NITRITE SENSOR PROTEIN NARX-RELATED"/>
    <property type="match status" value="1"/>
</dbReference>
<gene>
    <name evidence="18" type="ORF">SAMN05660649_01508</name>
</gene>
<keyword evidence="12 13" id="KW-0472">Membrane</keyword>
<evidence type="ECO:0000256" key="9">
    <source>
        <dbReference type="ARBA" id="ARBA00022840"/>
    </source>
</evidence>
<comment type="catalytic activity">
    <reaction evidence="1 13">
        <text>ATP + protein L-histidine = ADP + protein N-phospho-L-histidine.</text>
        <dbReference type="EC" id="2.7.13.3"/>
    </reaction>
</comment>
<feature type="transmembrane region" description="Helical" evidence="15">
    <location>
        <begin position="47"/>
        <end position="70"/>
    </location>
</feature>
<dbReference type="InterPro" id="IPR011712">
    <property type="entry name" value="Sig_transdc_His_kin_sub3_dim/P"/>
</dbReference>
<proteinExistence type="predicted"/>
<keyword evidence="3 13" id="KW-1003">Cell membrane</keyword>
<evidence type="ECO:0000256" key="3">
    <source>
        <dbReference type="ARBA" id="ARBA00022475"/>
    </source>
</evidence>
<keyword evidence="11 13" id="KW-0902">Two-component regulatory system</keyword>
<feature type="domain" description="HAMP" evidence="17">
    <location>
        <begin position="74"/>
        <end position="126"/>
    </location>
</feature>
<evidence type="ECO:0000256" key="12">
    <source>
        <dbReference type="ARBA" id="ARBA00023136"/>
    </source>
</evidence>
<evidence type="ECO:0000256" key="14">
    <source>
        <dbReference type="SAM" id="Coils"/>
    </source>
</evidence>
<feature type="domain" description="Histidine kinase" evidence="16">
    <location>
        <begin position="153"/>
        <end position="347"/>
    </location>
</feature>
<keyword evidence="4" id="KW-0597">Phosphoprotein</keyword>
<dbReference type="AlphaFoldDB" id="A0A1I2REE0"/>
<evidence type="ECO:0000256" key="1">
    <source>
        <dbReference type="ARBA" id="ARBA00000085"/>
    </source>
</evidence>
<protein>
    <recommendedName>
        <fullName evidence="13">Sensor histidine kinase</fullName>
        <ecNumber evidence="13">2.7.13.3</ecNumber>
    </recommendedName>
</protein>
<evidence type="ECO:0000256" key="13">
    <source>
        <dbReference type="PIRNR" id="PIRNR037431"/>
    </source>
</evidence>
<keyword evidence="5 13" id="KW-0808">Transferase</keyword>
<dbReference type="GO" id="GO:0000155">
    <property type="term" value="F:phosphorelay sensor kinase activity"/>
    <property type="evidence" value="ECO:0007669"/>
    <property type="project" value="UniProtKB-UniRule"/>
</dbReference>
<evidence type="ECO:0000256" key="5">
    <source>
        <dbReference type="ARBA" id="ARBA00022679"/>
    </source>
</evidence>
<dbReference type="GO" id="GO:0005886">
    <property type="term" value="C:plasma membrane"/>
    <property type="evidence" value="ECO:0007669"/>
    <property type="project" value="UniProtKB-SubCell"/>
</dbReference>
<dbReference type="PROSITE" id="PS50109">
    <property type="entry name" value="HIS_KIN"/>
    <property type="match status" value="1"/>
</dbReference>
<feature type="transmembrane region" description="Helical" evidence="15">
    <location>
        <begin position="12"/>
        <end position="35"/>
    </location>
</feature>
<evidence type="ECO:0000313" key="19">
    <source>
        <dbReference type="Proteomes" id="UP000199337"/>
    </source>
</evidence>
<dbReference type="Gene3D" id="1.20.5.1930">
    <property type="match status" value="1"/>
</dbReference>
<dbReference type="Pfam" id="PF02518">
    <property type="entry name" value="HATPase_c"/>
    <property type="match status" value="1"/>
</dbReference>
<dbReference type="OrthoDB" id="9781904at2"/>
<evidence type="ECO:0000256" key="15">
    <source>
        <dbReference type="SAM" id="Phobius"/>
    </source>
</evidence>
<keyword evidence="14" id="KW-0175">Coiled coil</keyword>
<evidence type="ECO:0000259" key="16">
    <source>
        <dbReference type="PROSITE" id="PS50109"/>
    </source>
</evidence>
<evidence type="ECO:0000256" key="2">
    <source>
        <dbReference type="ARBA" id="ARBA00004651"/>
    </source>
</evidence>
<dbReference type="EC" id="2.7.13.3" evidence="13"/>
<evidence type="ECO:0000256" key="4">
    <source>
        <dbReference type="ARBA" id="ARBA00022553"/>
    </source>
</evidence>
<evidence type="ECO:0000256" key="10">
    <source>
        <dbReference type="ARBA" id="ARBA00022989"/>
    </source>
</evidence>
<sequence length="354" mass="40243">MNRMKLSNIQWQWIRYTIGFGMINTVLLLLLLWIVEGRYILEVVLQNVLGIPLLLVLMFIIMLLGTMLGFMAGKRMKRRLDELEEASMAYERGKFSYRVPDLGTDEIGVVGKRLNNMSSRVEEQIASMQRLSAEKAEWNETLKQAAVTAERQRLARELHDAVSQQLFAISMMTSAVQKTIKQQPQKAARQMAMIEEMAGIAQSEMRALLLHLRPAHLEGKGLKEGVEDLLQELEQKHDLLIKWSVEPLPQMAKGIEDHLFRIIQEAISNVLRHAKAKSLQLNLAVVQNQIRMKIQDDGIGFSSGQDKHSSYGLRTMYERVNEIGGVLDIFSLPQKGTQIDVKVPLVQIKEEGNT</sequence>